<gene>
    <name evidence="1" type="ORF">BLSMQ_3022</name>
</gene>
<reference evidence="2" key="1">
    <citation type="submission" date="2016-09" db="EMBL/GenBank/DDBJ databases">
        <title>Complete Genome Sequence of Brevibacterium linens SMQ-1335.</title>
        <authorList>
            <person name="de Melo A.G."/>
            <person name="Labrie S.J."/>
            <person name="Dumaresq J."/>
            <person name="Roberts R.J."/>
            <person name="Tremblay D.M."/>
            <person name="Moineau S."/>
        </authorList>
    </citation>
    <scope>NUCLEOTIDE SEQUENCE [LARGE SCALE GENOMIC DNA]</scope>
    <source>
        <strain evidence="2">SMQ-1335</strain>
    </source>
</reference>
<proteinExistence type="predicted"/>
<organism evidence="1 2">
    <name type="scientific">Brevibacterium aurantiacum</name>
    <dbReference type="NCBI Taxonomy" id="273384"/>
    <lineage>
        <taxon>Bacteria</taxon>
        <taxon>Bacillati</taxon>
        <taxon>Actinomycetota</taxon>
        <taxon>Actinomycetes</taxon>
        <taxon>Micrococcales</taxon>
        <taxon>Brevibacteriaceae</taxon>
        <taxon>Brevibacterium</taxon>
    </lineage>
</organism>
<dbReference type="PATRIC" id="fig|1703.10.peg.3128"/>
<dbReference type="EMBL" id="CP017150">
    <property type="protein sequence ID" value="AOP54724.1"/>
    <property type="molecule type" value="Genomic_DNA"/>
</dbReference>
<sequence length="156" mass="17649">MTATEAEDNAFALTRGWVNTVVAILIPASALVFYLFFAGHHFKDGTFFSMRSLHDMSDILLAPLIAMIVMLFLRRRSLGRFIAISYAVLVVTEIGAAWVNDALFNRFGYLEYYILPRIIVAVPVICFFTALLALFVSSESVIRELAKRRRRRPALV</sequence>
<accession>A0A1D7W6W7</accession>
<name>A0A1D7W6W7_BREAU</name>
<dbReference type="KEGG" id="blin:BLSMQ_3022"/>
<evidence type="ECO:0000313" key="1">
    <source>
        <dbReference type="EMBL" id="AOP54724.1"/>
    </source>
</evidence>
<dbReference type="Proteomes" id="UP000094793">
    <property type="component" value="Chromosome"/>
</dbReference>
<evidence type="ECO:0000313" key="2">
    <source>
        <dbReference type="Proteomes" id="UP000094793"/>
    </source>
</evidence>
<dbReference type="AlphaFoldDB" id="A0A1D7W6W7"/>
<protein>
    <submittedName>
        <fullName evidence="1">Uncharacterized protein</fullName>
    </submittedName>
</protein>
<dbReference type="RefSeq" id="WP_069600720.1">
    <property type="nucleotide sequence ID" value="NZ_CP017150.1"/>
</dbReference>